<evidence type="ECO:0000256" key="1">
    <source>
        <dbReference type="SAM" id="Phobius"/>
    </source>
</evidence>
<gene>
    <name evidence="2" type="ORF">CYNAS_LOCUS14362</name>
</gene>
<dbReference type="EMBL" id="CATQJL010000305">
    <property type="protein sequence ID" value="CAJ0602379.1"/>
    <property type="molecule type" value="Genomic_DNA"/>
</dbReference>
<sequence>MSDYNVVCTINKSEPPFEPNIYLCKENSTCCFTRGNPTCCLREVSIKHVFEQTYPIVLVFLCLLLAAVIINWYFTDEEPPADIENESVEKKSVMGLLCPSDEDETVDDPLFGKVYEENVSRKAYVARQPDRDNLRRRKSTHCTLED</sequence>
<comment type="caution">
    <text evidence="2">The sequence shown here is derived from an EMBL/GenBank/DDBJ whole genome shotgun (WGS) entry which is preliminary data.</text>
</comment>
<accession>A0AA36H1N2</accession>
<reference evidence="2" key="1">
    <citation type="submission" date="2023-07" db="EMBL/GenBank/DDBJ databases">
        <authorList>
            <consortium name="CYATHOMIX"/>
        </authorList>
    </citation>
    <scope>NUCLEOTIDE SEQUENCE</scope>
    <source>
        <strain evidence="2">N/A</strain>
    </source>
</reference>
<proteinExistence type="predicted"/>
<feature type="transmembrane region" description="Helical" evidence="1">
    <location>
        <begin position="54"/>
        <end position="74"/>
    </location>
</feature>
<keyword evidence="1" id="KW-0812">Transmembrane</keyword>
<protein>
    <submittedName>
        <fullName evidence="2">Uncharacterized protein</fullName>
    </submittedName>
</protein>
<evidence type="ECO:0000313" key="3">
    <source>
        <dbReference type="Proteomes" id="UP001176961"/>
    </source>
</evidence>
<name>A0AA36H1N2_CYLNA</name>
<organism evidence="2 3">
    <name type="scientific">Cylicocyclus nassatus</name>
    <name type="common">Nematode worm</name>
    <dbReference type="NCBI Taxonomy" id="53992"/>
    <lineage>
        <taxon>Eukaryota</taxon>
        <taxon>Metazoa</taxon>
        <taxon>Ecdysozoa</taxon>
        <taxon>Nematoda</taxon>
        <taxon>Chromadorea</taxon>
        <taxon>Rhabditida</taxon>
        <taxon>Rhabditina</taxon>
        <taxon>Rhabditomorpha</taxon>
        <taxon>Strongyloidea</taxon>
        <taxon>Strongylidae</taxon>
        <taxon>Cylicocyclus</taxon>
    </lineage>
</organism>
<keyword evidence="1" id="KW-0472">Membrane</keyword>
<evidence type="ECO:0000313" key="2">
    <source>
        <dbReference type="EMBL" id="CAJ0602379.1"/>
    </source>
</evidence>
<keyword evidence="1" id="KW-1133">Transmembrane helix</keyword>
<dbReference type="AlphaFoldDB" id="A0AA36H1N2"/>
<keyword evidence="3" id="KW-1185">Reference proteome</keyword>
<dbReference type="Proteomes" id="UP001176961">
    <property type="component" value="Unassembled WGS sequence"/>
</dbReference>